<evidence type="ECO:0000256" key="1">
    <source>
        <dbReference type="SAM" id="Coils"/>
    </source>
</evidence>
<accession>A0ABN2DKK6</accession>
<reference evidence="3 4" key="1">
    <citation type="journal article" date="2019" name="Int. J. Syst. Evol. Microbiol.">
        <title>The Global Catalogue of Microorganisms (GCM) 10K type strain sequencing project: providing services to taxonomists for standard genome sequencing and annotation.</title>
        <authorList>
            <consortium name="The Broad Institute Genomics Platform"/>
            <consortium name="The Broad Institute Genome Sequencing Center for Infectious Disease"/>
            <person name="Wu L."/>
            <person name="Ma J."/>
        </authorList>
    </citation>
    <scope>NUCLEOTIDE SEQUENCE [LARGE SCALE GENOMIC DNA]</scope>
    <source>
        <strain evidence="3 4">JCM 14304</strain>
    </source>
</reference>
<gene>
    <name evidence="3" type="ORF">GCM10009742_24730</name>
</gene>
<feature type="coiled-coil region" evidence="1">
    <location>
        <begin position="39"/>
        <end position="73"/>
    </location>
</feature>
<dbReference type="Proteomes" id="UP001500190">
    <property type="component" value="Unassembled WGS sequence"/>
</dbReference>
<feature type="region of interest" description="Disordered" evidence="2">
    <location>
        <begin position="74"/>
        <end position="93"/>
    </location>
</feature>
<evidence type="ECO:0000313" key="4">
    <source>
        <dbReference type="Proteomes" id="UP001500190"/>
    </source>
</evidence>
<keyword evidence="4" id="KW-1185">Reference proteome</keyword>
<sequence length="93" mass="9911">MEKHGVLTYGIEDGNVLPIDTDIPFNQGIEAEEDLLLLVEEIQLEHHLIKGTVEKAQEEAEKLAAKVVGVEFRSQIAPTDPSNEGGSGGGSAS</sequence>
<proteinExistence type="predicted"/>
<organism evidence="3 4">
    <name type="scientific">Kribbella karoonensis</name>
    <dbReference type="NCBI Taxonomy" id="324851"/>
    <lineage>
        <taxon>Bacteria</taxon>
        <taxon>Bacillati</taxon>
        <taxon>Actinomycetota</taxon>
        <taxon>Actinomycetes</taxon>
        <taxon>Propionibacteriales</taxon>
        <taxon>Kribbellaceae</taxon>
        <taxon>Kribbella</taxon>
    </lineage>
</organism>
<comment type="caution">
    <text evidence="3">The sequence shown here is derived from an EMBL/GenBank/DDBJ whole genome shotgun (WGS) entry which is preliminary data.</text>
</comment>
<keyword evidence="1" id="KW-0175">Coiled coil</keyword>
<protein>
    <submittedName>
        <fullName evidence="3">Uncharacterized protein</fullName>
    </submittedName>
</protein>
<name>A0ABN2DKK6_9ACTN</name>
<evidence type="ECO:0000256" key="2">
    <source>
        <dbReference type="SAM" id="MobiDB-lite"/>
    </source>
</evidence>
<dbReference type="EMBL" id="BAAAND010000004">
    <property type="protein sequence ID" value="GAA1579440.1"/>
    <property type="molecule type" value="Genomic_DNA"/>
</dbReference>
<evidence type="ECO:0000313" key="3">
    <source>
        <dbReference type="EMBL" id="GAA1579440.1"/>
    </source>
</evidence>